<dbReference type="Gene3D" id="3.40.50.300">
    <property type="entry name" value="P-loop containing nucleotide triphosphate hydrolases"/>
    <property type="match status" value="1"/>
</dbReference>
<evidence type="ECO:0000259" key="2">
    <source>
        <dbReference type="Pfam" id="PF13476"/>
    </source>
</evidence>
<dbReference type="Pfam" id="PF13476">
    <property type="entry name" value="AAA_23"/>
    <property type="match status" value="1"/>
</dbReference>
<dbReference type="InterPro" id="IPR027417">
    <property type="entry name" value="P-loop_NTPase"/>
</dbReference>
<name>A0A2A8C8U0_9BACI</name>
<dbReference type="InterPro" id="IPR038729">
    <property type="entry name" value="Rad50/SbcC_AAA"/>
</dbReference>
<dbReference type="RefSeq" id="WP_098128878.1">
    <property type="nucleotide sequence ID" value="NZ_NUDP01000023.1"/>
</dbReference>
<reference evidence="3 4" key="1">
    <citation type="submission" date="2017-09" db="EMBL/GenBank/DDBJ databases">
        <title>Large-scale bioinformatics analysis of Bacillus genomes uncovers conserved roles of natural products in bacterial physiology.</title>
        <authorList>
            <consortium name="Agbiome Team Llc"/>
            <person name="Bleich R.M."/>
            <person name="Grubbs K.J."/>
            <person name="Santa Maria K.C."/>
            <person name="Allen S.E."/>
            <person name="Farag S."/>
            <person name="Shank E.A."/>
            <person name="Bowers A."/>
        </authorList>
    </citation>
    <scope>NUCLEOTIDE SEQUENCE [LARGE SCALE GENOMIC DNA]</scope>
    <source>
        <strain evidence="3 4">AFS009893</strain>
    </source>
</reference>
<dbReference type="AlphaFoldDB" id="A0A2A8C8U0"/>
<dbReference type="Proteomes" id="UP000219775">
    <property type="component" value="Unassembled WGS sequence"/>
</dbReference>
<accession>A0A2A8C8U0</accession>
<protein>
    <recommendedName>
        <fullName evidence="2">Rad50/SbcC-type AAA domain-containing protein</fullName>
    </recommendedName>
</protein>
<evidence type="ECO:0000313" key="4">
    <source>
        <dbReference type="Proteomes" id="UP000219775"/>
    </source>
</evidence>
<comment type="caution">
    <text evidence="3">The sequence shown here is derived from an EMBL/GenBank/DDBJ whole genome shotgun (WGS) entry which is preliminary data.</text>
</comment>
<evidence type="ECO:0000313" key="3">
    <source>
        <dbReference type="EMBL" id="PEM71307.1"/>
    </source>
</evidence>
<keyword evidence="1" id="KW-0175">Coiled coil</keyword>
<dbReference type="GO" id="GO:0016887">
    <property type="term" value="F:ATP hydrolysis activity"/>
    <property type="evidence" value="ECO:0007669"/>
    <property type="project" value="InterPro"/>
</dbReference>
<feature type="coiled-coil region" evidence="1">
    <location>
        <begin position="443"/>
        <end position="477"/>
    </location>
</feature>
<dbReference type="SUPFAM" id="SSF52540">
    <property type="entry name" value="P-loop containing nucleoside triphosphate hydrolases"/>
    <property type="match status" value="1"/>
</dbReference>
<sequence length="658" mass="76718">MENKSPILIIEKLVLVGIEKQYIVNFDEGINIIYGDSDTGKSSILNIIDYLLGAKKVYLYDEIEQYGRYGLLQVNLNGKVYTIKRDIFDTGSNIEVYPTIIEEMDKVFPEEYGPHYGNEGPSGYFSDFLISSLNIPIIKVKKSPTKENSEMVRLSFRDIFKYCYFDQDEIGNRYILNQQNYAVFSKNKETFKFLHNVLDTQIVELQHGISEKVNERKTLNEKYKIISSFLRETKLLTEEALQVESEGLLENKLLLEKAIKKITLEMQVDGGEREVLREIVVDLERKLHEMVEEKTYIGIQLDQNIRLRKDYNNDVNKLQLSLKIKDSLNLKNTQNIECPLCNSFIDENQLKEDFIETNEELIKKEIRSIKNRLKGLDNINVKLREEIYLLKDNIEKVQADLQQAGKMLDINSIEFVSPFIKQRDIYISELSSVNEKLNKIEYFLKIRNQLNELEKKNELLGEQIDTLNNKLEKLKESTPSIDLVLDKISTYIKEFLEFIPIRNAYGISISDKKFLPIVRDRDYSDLTSGGLRTLTSIGYIISLFKNSLLTDTHFPSLIMLDTVGKYLGKTKKDEKDTNINEDKKEQLDDPSKYVNIYKFLDKMSISLINKQIKHQIIIVDNDFPNELEEKYMKYVVKRFSVVEKDGFERGFINNATSR</sequence>
<dbReference type="GO" id="GO:0006302">
    <property type="term" value="P:double-strand break repair"/>
    <property type="evidence" value="ECO:0007669"/>
    <property type="project" value="InterPro"/>
</dbReference>
<proteinExistence type="predicted"/>
<dbReference type="EMBL" id="NUDP01000023">
    <property type="protein sequence ID" value="PEM71307.1"/>
    <property type="molecule type" value="Genomic_DNA"/>
</dbReference>
<feature type="domain" description="Rad50/SbcC-type AAA" evidence="2">
    <location>
        <begin position="21"/>
        <end position="265"/>
    </location>
</feature>
<feature type="coiled-coil region" evidence="1">
    <location>
        <begin position="366"/>
        <end position="400"/>
    </location>
</feature>
<evidence type="ECO:0000256" key="1">
    <source>
        <dbReference type="SAM" id="Coils"/>
    </source>
</evidence>
<organism evidence="3 4">
    <name type="scientific">Bacillus pseudomycoides</name>
    <dbReference type="NCBI Taxonomy" id="64104"/>
    <lineage>
        <taxon>Bacteria</taxon>
        <taxon>Bacillati</taxon>
        <taxon>Bacillota</taxon>
        <taxon>Bacilli</taxon>
        <taxon>Bacillales</taxon>
        <taxon>Bacillaceae</taxon>
        <taxon>Bacillus</taxon>
        <taxon>Bacillus cereus group</taxon>
    </lineage>
</organism>
<gene>
    <name evidence="3" type="ORF">CN613_04950</name>
</gene>